<dbReference type="InterPro" id="IPR036514">
    <property type="entry name" value="SGNH_hydro_sf"/>
</dbReference>
<accession>A0ABS4DRT1</accession>
<dbReference type="InterPro" id="IPR013830">
    <property type="entry name" value="SGNH_hydro"/>
</dbReference>
<evidence type="ECO:0000259" key="1">
    <source>
        <dbReference type="Pfam" id="PF13472"/>
    </source>
</evidence>
<comment type="caution">
    <text evidence="2">The sequence shown here is derived from an EMBL/GenBank/DDBJ whole genome shotgun (WGS) entry which is preliminary data.</text>
</comment>
<name>A0ABS4DRT1_9GAMM</name>
<protein>
    <recommendedName>
        <fullName evidence="1">SGNH hydrolase-type esterase domain-containing protein</fullName>
    </recommendedName>
</protein>
<evidence type="ECO:0000313" key="3">
    <source>
        <dbReference type="Proteomes" id="UP000823790"/>
    </source>
</evidence>
<feature type="domain" description="SGNH hydrolase-type esterase" evidence="1">
    <location>
        <begin position="13"/>
        <end position="173"/>
    </location>
</feature>
<dbReference type="Pfam" id="PF13472">
    <property type="entry name" value="Lipase_GDSL_2"/>
    <property type="match status" value="1"/>
</dbReference>
<evidence type="ECO:0000313" key="2">
    <source>
        <dbReference type="EMBL" id="MBP1475663.1"/>
    </source>
</evidence>
<organism evidence="2 3">
    <name type="scientific">Frateuria flava</name>
    <dbReference type="NCBI Taxonomy" id="2821489"/>
    <lineage>
        <taxon>Bacteria</taxon>
        <taxon>Pseudomonadati</taxon>
        <taxon>Pseudomonadota</taxon>
        <taxon>Gammaproteobacteria</taxon>
        <taxon>Lysobacterales</taxon>
        <taxon>Rhodanobacteraceae</taxon>
        <taxon>Frateuria</taxon>
    </lineage>
</organism>
<keyword evidence="3" id="KW-1185">Reference proteome</keyword>
<dbReference type="PANTHER" id="PTHR30383:SF24">
    <property type="entry name" value="THIOESTERASE 1_PROTEASE 1_LYSOPHOSPHOLIPASE L1"/>
    <property type="match status" value="1"/>
</dbReference>
<proteinExistence type="predicted"/>
<sequence>MALAAAPPRTVLLLGDSLSSAHRIPVESGWVHRLQDRLTLASATPPVLINASRAGKSMTDALAELPGLLAKHHPDAVILELGGNDAFLGASEMQLHRDLSRLIDLARNAGARVAVLGFEIPPRLDRDHCGARLSAVYRRVAGEKNVVLLPSLMAGVSDHPSLLLDDGVHPTAAAGARVLENAWGTLKPFLLD</sequence>
<dbReference type="RefSeq" id="WP_209622791.1">
    <property type="nucleotide sequence ID" value="NZ_JAGJRS010000034.1"/>
</dbReference>
<dbReference type="SUPFAM" id="SSF52266">
    <property type="entry name" value="SGNH hydrolase"/>
    <property type="match status" value="1"/>
</dbReference>
<dbReference type="Gene3D" id="3.40.50.1110">
    <property type="entry name" value="SGNH hydrolase"/>
    <property type="match status" value="1"/>
</dbReference>
<dbReference type="EMBL" id="JAGJRS010000034">
    <property type="protein sequence ID" value="MBP1475663.1"/>
    <property type="molecule type" value="Genomic_DNA"/>
</dbReference>
<gene>
    <name evidence="2" type="ORF">J7I44_15235</name>
</gene>
<reference evidence="2 3" key="1">
    <citation type="submission" date="2021-04" db="EMBL/GenBank/DDBJ databases">
        <authorList>
            <person name="Huq M.A."/>
        </authorList>
    </citation>
    <scope>NUCLEOTIDE SEQUENCE [LARGE SCALE GENOMIC DNA]</scope>
    <source>
        <strain evidence="2 3">MAH-13</strain>
    </source>
</reference>
<dbReference type="InterPro" id="IPR051532">
    <property type="entry name" value="Ester_Hydrolysis_Enzymes"/>
</dbReference>
<dbReference type="PANTHER" id="PTHR30383">
    <property type="entry name" value="THIOESTERASE 1/PROTEASE 1/LYSOPHOSPHOLIPASE L1"/>
    <property type="match status" value="1"/>
</dbReference>
<dbReference type="Proteomes" id="UP000823790">
    <property type="component" value="Unassembled WGS sequence"/>
</dbReference>